<evidence type="ECO:0000313" key="4">
    <source>
        <dbReference type="Proteomes" id="UP000237000"/>
    </source>
</evidence>
<dbReference type="GO" id="GO:0016740">
    <property type="term" value="F:transferase activity"/>
    <property type="evidence" value="ECO:0007669"/>
    <property type="project" value="UniProtKB-KW"/>
</dbReference>
<dbReference type="EMBL" id="JXTC01000084">
    <property type="protein sequence ID" value="PON90354.1"/>
    <property type="molecule type" value="Genomic_DNA"/>
</dbReference>
<dbReference type="AlphaFoldDB" id="A0A2P5EXU5"/>
<proteinExistence type="inferred from homology"/>
<gene>
    <name evidence="3" type="ORF">TorRG33x02_138230</name>
</gene>
<dbReference type="InterPro" id="IPR058980">
    <property type="entry name" value="Glyco_transf_N"/>
</dbReference>
<dbReference type="Pfam" id="PF26168">
    <property type="entry name" value="Glyco_transf_N"/>
    <property type="match status" value="1"/>
</dbReference>
<keyword evidence="4" id="KW-1185">Reference proteome</keyword>
<comment type="caution">
    <text evidence="3">The sequence shown here is derived from an EMBL/GenBank/DDBJ whole genome shotgun (WGS) entry which is preliminary data.</text>
</comment>
<feature type="domain" description="Glycosyltransferase N-terminal" evidence="2">
    <location>
        <begin position="21"/>
        <end position="89"/>
    </location>
</feature>
<name>A0A2P5EXU5_TREOI</name>
<sequence>MANPHKQHNHEIPISTIPGPVVVVMLPFAAQRHVTQVLQMVDVISSYGMPVHFASSGLLNSQVKSRASNSLQHLTKIHFHDLPIPTNRNLDAKTDVSKNLINFEITMGLHCWK</sequence>
<accession>A0A2P5EXU5</accession>
<keyword evidence="3" id="KW-0808">Transferase</keyword>
<dbReference type="InParanoid" id="A0A2P5EXU5"/>
<dbReference type="Proteomes" id="UP000237000">
    <property type="component" value="Unassembled WGS sequence"/>
</dbReference>
<protein>
    <submittedName>
        <fullName evidence="3">UDP-glucuronosyl/UDP-glucosyltransferase</fullName>
    </submittedName>
</protein>
<dbReference type="OrthoDB" id="1837182at2759"/>
<dbReference type="Gene3D" id="3.40.50.2000">
    <property type="entry name" value="Glycogen Phosphorylase B"/>
    <property type="match status" value="1"/>
</dbReference>
<reference evidence="4" key="1">
    <citation type="submission" date="2016-06" db="EMBL/GenBank/DDBJ databases">
        <title>Parallel loss of symbiosis genes in relatives of nitrogen-fixing non-legume Parasponia.</title>
        <authorList>
            <person name="Van Velzen R."/>
            <person name="Holmer R."/>
            <person name="Bu F."/>
            <person name="Rutten L."/>
            <person name="Van Zeijl A."/>
            <person name="Liu W."/>
            <person name="Santuari L."/>
            <person name="Cao Q."/>
            <person name="Sharma T."/>
            <person name="Shen D."/>
            <person name="Roswanjaya Y."/>
            <person name="Wardhani T."/>
            <person name="Kalhor M.S."/>
            <person name="Jansen J."/>
            <person name="Van den Hoogen J."/>
            <person name="Gungor B."/>
            <person name="Hartog M."/>
            <person name="Hontelez J."/>
            <person name="Verver J."/>
            <person name="Yang W.-C."/>
            <person name="Schijlen E."/>
            <person name="Repin R."/>
            <person name="Schilthuizen M."/>
            <person name="Schranz E."/>
            <person name="Heidstra R."/>
            <person name="Miyata K."/>
            <person name="Fedorova E."/>
            <person name="Kohlen W."/>
            <person name="Bisseling T."/>
            <person name="Smit S."/>
            <person name="Geurts R."/>
        </authorList>
    </citation>
    <scope>NUCLEOTIDE SEQUENCE [LARGE SCALE GENOMIC DNA]</scope>
    <source>
        <strain evidence="4">cv. RG33-2</strain>
    </source>
</reference>
<comment type="similarity">
    <text evidence="1">Belongs to the UDP-glycosyltransferase family.</text>
</comment>
<evidence type="ECO:0000259" key="2">
    <source>
        <dbReference type="Pfam" id="PF26168"/>
    </source>
</evidence>
<evidence type="ECO:0000256" key="1">
    <source>
        <dbReference type="ARBA" id="ARBA00009995"/>
    </source>
</evidence>
<organism evidence="3 4">
    <name type="scientific">Trema orientale</name>
    <name type="common">Charcoal tree</name>
    <name type="synonym">Celtis orientalis</name>
    <dbReference type="NCBI Taxonomy" id="63057"/>
    <lineage>
        <taxon>Eukaryota</taxon>
        <taxon>Viridiplantae</taxon>
        <taxon>Streptophyta</taxon>
        <taxon>Embryophyta</taxon>
        <taxon>Tracheophyta</taxon>
        <taxon>Spermatophyta</taxon>
        <taxon>Magnoliopsida</taxon>
        <taxon>eudicotyledons</taxon>
        <taxon>Gunneridae</taxon>
        <taxon>Pentapetalae</taxon>
        <taxon>rosids</taxon>
        <taxon>fabids</taxon>
        <taxon>Rosales</taxon>
        <taxon>Cannabaceae</taxon>
        <taxon>Trema</taxon>
    </lineage>
</organism>
<evidence type="ECO:0000313" key="3">
    <source>
        <dbReference type="EMBL" id="PON90354.1"/>
    </source>
</evidence>